<dbReference type="CDD" id="cd00200">
    <property type="entry name" value="WD40"/>
    <property type="match status" value="1"/>
</dbReference>
<evidence type="ECO:0000313" key="5">
    <source>
        <dbReference type="EMBL" id="KRX10222.1"/>
    </source>
</evidence>
<dbReference type="PROSITE" id="PS50082">
    <property type="entry name" value="WD_REPEATS_2"/>
    <property type="match status" value="3"/>
</dbReference>
<dbReference type="Gene3D" id="2.160.20.80">
    <property type="entry name" value="E3 ubiquitin-protein ligase SopA"/>
    <property type="match status" value="1"/>
</dbReference>
<feature type="region of interest" description="Disordered" evidence="4">
    <location>
        <begin position="435"/>
        <end position="464"/>
    </location>
</feature>
<dbReference type="InterPro" id="IPR001646">
    <property type="entry name" value="5peptide_repeat"/>
</dbReference>
<proteinExistence type="predicted"/>
<feature type="region of interest" description="Disordered" evidence="4">
    <location>
        <begin position="1595"/>
        <end position="1619"/>
    </location>
</feature>
<dbReference type="PANTHER" id="PTHR19848">
    <property type="entry name" value="WD40 REPEAT PROTEIN"/>
    <property type="match status" value="1"/>
</dbReference>
<dbReference type="Pfam" id="PF00805">
    <property type="entry name" value="Pentapeptide"/>
    <property type="match status" value="1"/>
</dbReference>
<feature type="repeat" description="WD" evidence="3">
    <location>
        <begin position="2200"/>
        <end position="2241"/>
    </location>
</feature>
<feature type="compositionally biased region" description="Low complexity" evidence="4">
    <location>
        <begin position="157"/>
        <end position="174"/>
    </location>
</feature>
<feature type="repeat" description="WD" evidence="3">
    <location>
        <begin position="2307"/>
        <end position="2348"/>
    </location>
</feature>
<dbReference type="InParanoid" id="A0A0V0R6V6"/>
<dbReference type="Proteomes" id="UP000054937">
    <property type="component" value="Unassembled WGS sequence"/>
</dbReference>
<comment type="caution">
    <text evidence="5">The sequence shown here is derived from an EMBL/GenBank/DDBJ whole genome shotgun (WGS) entry which is preliminary data.</text>
</comment>
<keyword evidence="1 3" id="KW-0853">WD repeat</keyword>
<feature type="region of interest" description="Disordered" evidence="4">
    <location>
        <begin position="205"/>
        <end position="245"/>
    </location>
</feature>
<feature type="compositionally biased region" description="Low complexity" evidence="4">
    <location>
        <begin position="1595"/>
        <end position="1609"/>
    </location>
</feature>
<dbReference type="PROSITE" id="PS50294">
    <property type="entry name" value="WD_REPEATS_REGION"/>
    <property type="match status" value="3"/>
</dbReference>
<evidence type="ECO:0000256" key="3">
    <source>
        <dbReference type="PROSITE-ProRule" id="PRU00221"/>
    </source>
</evidence>
<dbReference type="SUPFAM" id="SSF141571">
    <property type="entry name" value="Pentapeptide repeat-like"/>
    <property type="match status" value="1"/>
</dbReference>
<feature type="region of interest" description="Disordered" evidence="4">
    <location>
        <begin position="1"/>
        <end position="85"/>
    </location>
</feature>
<dbReference type="SUPFAM" id="SSF52540">
    <property type="entry name" value="P-loop containing nucleoside triphosphate hydrolases"/>
    <property type="match status" value="1"/>
</dbReference>
<gene>
    <name evidence="5" type="ORF">PPERSA_07307</name>
</gene>
<evidence type="ECO:0000256" key="4">
    <source>
        <dbReference type="SAM" id="MobiDB-lite"/>
    </source>
</evidence>
<feature type="compositionally biased region" description="Basic and acidic residues" evidence="4">
    <location>
        <begin position="50"/>
        <end position="60"/>
    </location>
</feature>
<dbReference type="PANTHER" id="PTHR19848:SF8">
    <property type="entry name" value="F-BOX AND WD REPEAT DOMAIN CONTAINING 7"/>
    <property type="match status" value="1"/>
</dbReference>
<sequence length="2643" mass="307424">MDTSKDNKLELNEHNQKITNQQQQETEKEQEFPSCKLPNLIENQIIQQKNNEKNVHEKKQQPAYEVQKNKYLKQKSSSSSSSGGDFQIKQITSINPANKQLFQQPYFYNFESQQQQSQQSQQLQQQQLSQINDLQNSLKEGLQSTHLSTELQEIPENQQVQQQIGQLQQNNNKQDGQYTEDEMKIWQEKVFNKFNDQKKLQEQYKKKASFENSQKIGNSSQSHKIKDTRNMYDDDDDSDQSDLPSRSIDEKHLFNFNIQHSTEPVQGINKQPHQNEESSTSIILESQDLQKDKSQSLDKQVSNLIQNQDPDTIQKLLQKWIQTQISNTGNGNQNQESQLQNLSQMFVEDRNQFNLNKNGSQNESRYLKKIMKSNNPSCISEEDFQDHQYELDQNIRNIHLQKGDIYKNVQINDSQVAKSLIVEYNSNFQYQKQNNQHHQELETQKSITKKSVGNKKGADFRGLRSLNNQSQVQNLFGENKREDLKKKQQPLQSNNFPQIQNQFSDNIKRMSFNQLDNLEDPKIFTKMQQMSSQTNIISMRNIGQSLALPNKNMLSNNKPEEQIYVVRTMGQGAYGTVHFVITGLKNFFARKTFNQEKYYEQEKNKYKYIQKMFKKIEDFCIPLNENQIQQVDDQKQQKKYQIFYGLGSCSLTEFNNLRQQNNCRWTDKELYYLFKQLYNFVYEFNKPYKFEGFKLMYSPKFKSEYIKIKNRTIYLSSDKSEIDKFYFALLEVDNNSKNENYLLETEEQDKRGCHIGKSYKFSFKIVQAAGKIGLGIIRINDLMDLRKFELSAKSGTQEYQCYNILFNDNNFIRRDDMGKKEKGVSNISFEQGDIGVNISLDVDYDSQETYFPFVLFLAGAQTSIDQVAFTKLYYGNSEDKISNHKQRFVTEVYTILRTLMKLLISWYSPRFHYVPFVFENLKHQEIKIPYKFTIQCIKGGENDNSKIGKMAIASIERDRNNNNQITNSKEYQFSFNITELNKNSIISVGVCDKKWAEEIKYEYNYEKAEQAYLISSNGTYCSTEGLDGEFKGFKQGDTVLIEVKKRKIEFKIKDSSQYVEPKKCPKFSITLENERKINQLVPCCILQQTNDKVKFELGPNIGRLFNSDKQTTQDNLNILTEFQQHLWNEDHFQKNTEFQKFFKFLQDVCGFAQLTTGNYDKEKIYEYINSLDTNDYILDEKDLIKEYISKQNRDLDLINQKNVFSKIFDELTYIDEVYCSKNDNENQDYLLLLDQVGEFLSDFGQAHPKQVFILVGDGGTGKSSFVRNLEKRIRSKNAKNKDNKEDSKFKKIFRQCNIIPLMINMNVFKRKENTNDLKSYFNKLAPQSNSSQYVFFLDGYEELSADLQGEFLDLIEIFSLKNTTNRKIIMTSRKEGLPYSDLDQIFKYDEKNYMLNKEKVLNNIEYYFMGLFQQVQINKYLKNLYDFKNLEQNNFHLYFNIFEEKSQYESKLIENPELYGMAQNPLLLRIIVEVLPTIEDKIKNAYQDNSFDVDEKNHKQQVQSKYYSKYYLYKTFIKTWIEKIVQKHVEESTKHSNKDQKKTQIDQKIKFIWNLNLKVAYKLFESEKSQFDEKFAKSIPIDKMNPISDLELNNNNNYNENLNNDKNSNADILHNSDRDENKPWYDPQDIEDFLKSSPLALVDQQYEYMHKSVLEFFIAFRYKTDLKRLIKNVEAQKSKNQNQNTSLKSGSLNIPSEPCEETQSPLTNISNLSLNMPLKQTHIPIIKLIQNYFIQVKFLKYIRESVENPQMKIVAVNCATLANALNLSFSGLDLSKSNLEGAILQQAILHKTNLEGTNLQEANLSDAILIEADLTNAKLNKAQLGLSLNFEQNKPVQNIKYTPDGNYLVCTNEQSIILYQTQNAEKMSLNYDQTNLNKHDFQDFDQGENCIDISQDSNWVVAGTFSGTLYIWNLVNNKFELQKTMKFTDKKLSQSQPKGISQIALSKNPKYQEHFLKIVVGFNDGSFQILEYYFSSPLFPEQFNPMTPIMQSQNSKVNKSFIIEQNEDTALIRGKQIKTESSSCISAMVFYQVLSKLDSHYAENLAIGTEDSGIIYIYETSNEWNNKSMYDTKLFMIKSIAVSNNNKYMAASSIEGMVFYQYITSKENNNKKSYWRDIKHINSGALCLSFTGDSRIVASGDRIIKLWNILTGEMVSTIEADTQVNSINFSPLDNTLLATGSYDNRLKIYKFDESQKIKELQGHDNDVTVTAISDSGSLLASGDRKGNVILWNLETGFMIQKKRKMHAHSIQCMLFVKIKSGQYGLRGQRNADFYDYQENFYTQQVLCTSGGSIAKIWNLNSGQQETLYGHQEQITSVGFSQNLRLLATGSYDGTIIFWDLDLTQKSDNLPQNSSINTNFSKKRNKDLVYTNKSKRNYYQFTLMLGSGVNCLGFSEDGLLVIGCEDLSIRIYQVQQTYVKQKDGVELVKFAEYLYQFDQNFLDNMEEELLMRSIKTQHHQGSVLCIAISQDGSNVATAGSDQNIKIWYLEDEGNFIRDIPAQNGDIKSLIYLPEEVCKNKDGEEKKVRFLASSGSNFQIRIWNEDTGEMVGKILGHTSTITSLSISFNGEYLASAAQGLKIWKIHKEQNPYKIDYLLHRNISLTQAFQCEGVIFKQDKNNSLILSAQDKLNQKILKVQQQQSSR</sequence>
<dbReference type="InterPro" id="IPR015943">
    <property type="entry name" value="WD40/YVTN_repeat-like_dom_sf"/>
</dbReference>
<keyword evidence="2" id="KW-0677">Repeat</keyword>
<keyword evidence="6" id="KW-1185">Reference proteome</keyword>
<accession>A0A0V0R6V6</accession>
<dbReference type="EMBL" id="LDAU01000034">
    <property type="protein sequence ID" value="KRX10222.1"/>
    <property type="molecule type" value="Genomic_DNA"/>
</dbReference>
<evidence type="ECO:0000313" key="6">
    <source>
        <dbReference type="Proteomes" id="UP000054937"/>
    </source>
</evidence>
<protein>
    <submittedName>
        <fullName evidence="5">WD40-repeat-containing domain</fullName>
    </submittedName>
</protein>
<dbReference type="InterPro" id="IPR019775">
    <property type="entry name" value="WD40_repeat_CS"/>
</dbReference>
<feature type="compositionally biased region" description="Polar residues" evidence="4">
    <location>
        <begin position="210"/>
        <end position="222"/>
    </location>
</feature>
<name>A0A0V0R6V6_PSEPJ</name>
<dbReference type="SMART" id="SM00320">
    <property type="entry name" value="WD40"/>
    <property type="match status" value="10"/>
</dbReference>
<evidence type="ECO:0000256" key="1">
    <source>
        <dbReference type="ARBA" id="ARBA00022574"/>
    </source>
</evidence>
<dbReference type="OrthoDB" id="200206at2759"/>
<feature type="region of interest" description="Disordered" evidence="4">
    <location>
        <begin position="1677"/>
        <end position="1700"/>
    </location>
</feature>
<dbReference type="Gene3D" id="2.130.10.10">
    <property type="entry name" value="YVTN repeat-like/Quinoprotein amine dehydrogenase"/>
    <property type="match status" value="4"/>
</dbReference>
<dbReference type="SUPFAM" id="SSF50978">
    <property type="entry name" value="WD40 repeat-like"/>
    <property type="match status" value="2"/>
</dbReference>
<feature type="compositionally biased region" description="Polar residues" evidence="4">
    <location>
        <begin position="1678"/>
        <end position="1694"/>
    </location>
</feature>
<reference evidence="5 6" key="1">
    <citation type="journal article" date="2015" name="Sci. Rep.">
        <title>Genome of the facultative scuticociliatosis pathogen Pseudocohnilembus persalinus provides insight into its virulence through horizontal gene transfer.</title>
        <authorList>
            <person name="Xiong J."/>
            <person name="Wang G."/>
            <person name="Cheng J."/>
            <person name="Tian M."/>
            <person name="Pan X."/>
            <person name="Warren A."/>
            <person name="Jiang C."/>
            <person name="Yuan D."/>
            <person name="Miao W."/>
        </authorList>
    </citation>
    <scope>NUCLEOTIDE SEQUENCE [LARGE SCALE GENOMIC DNA]</scope>
    <source>
        <strain evidence="5">36N120E</strain>
    </source>
</reference>
<dbReference type="InterPro" id="IPR036322">
    <property type="entry name" value="WD40_repeat_dom_sf"/>
</dbReference>
<evidence type="ECO:0000256" key="2">
    <source>
        <dbReference type="ARBA" id="ARBA00022737"/>
    </source>
</evidence>
<organism evidence="5 6">
    <name type="scientific">Pseudocohnilembus persalinus</name>
    <name type="common">Ciliate</name>
    <dbReference type="NCBI Taxonomy" id="266149"/>
    <lineage>
        <taxon>Eukaryota</taxon>
        <taxon>Sar</taxon>
        <taxon>Alveolata</taxon>
        <taxon>Ciliophora</taxon>
        <taxon>Intramacronucleata</taxon>
        <taxon>Oligohymenophorea</taxon>
        <taxon>Scuticociliatia</taxon>
        <taxon>Philasterida</taxon>
        <taxon>Pseudocohnilembidae</taxon>
        <taxon>Pseudocohnilembus</taxon>
    </lineage>
</organism>
<feature type="compositionally biased region" description="Basic and acidic residues" evidence="4">
    <location>
        <begin position="1"/>
        <end position="16"/>
    </location>
</feature>
<dbReference type="Gene3D" id="3.40.50.300">
    <property type="entry name" value="P-loop containing nucleotide triphosphate hydrolases"/>
    <property type="match status" value="1"/>
</dbReference>
<feature type="region of interest" description="Disordered" evidence="4">
    <location>
        <begin position="157"/>
        <end position="176"/>
    </location>
</feature>
<feature type="repeat" description="WD" evidence="3">
    <location>
        <begin position="2455"/>
        <end position="2486"/>
    </location>
</feature>
<dbReference type="PROSITE" id="PS00678">
    <property type="entry name" value="WD_REPEATS_1"/>
    <property type="match status" value="1"/>
</dbReference>
<dbReference type="InterPro" id="IPR027417">
    <property type="entry name" value="P-loop_NTPase"/>
</dbReference>
<dbReference type="InterPro" id="IPR001680">
    <property type="entry name" value="WD40_rpt"/>
</dbReference>
<dbReference type="Pfam" id="PF00400">
    <property type="entry name" value="WD40"/>
    <property type="match status" value="6"/>
</dbReference>